<feature type="region of interest" description="Disordered" evidence="4">
    <location>
        <begin position="109"/>
        <end position="133"/>
    </location>
</feature>
<feature type="domain" description="NOT2/NOT3/NOT5 C-terminal" evidence="5">
    <location>
        <begin position="462"/>
        <end position="544"/>
    </location>
</feature>
<dbReference type="Pfam" id="PF04153">
    <property type="entry name" value="NOT2_3_5_C"/>
    <property type="match status" value="1"/>
</dbReference>
<keyword evidence="2" id="KW-0805">Transcription regulation</keyword>
<evidence type="ECO:0000313" key="7">
    <source>
        <dbReference type="Proteomes" id="UP000006643"/>
    </source>
</evidence>
<accession>D0NVU8</accession>
<evidence type="ECO:0000313" key="6">
    <source>
        <dbReference type="EMBL" id="EEY66779.1"/>
    </source>
</evidence>
<sequence length="638" mass="68223">MGHTEQRTGSVLPPGIPIIDDFRAIKVEIGVSQSWGITHGELDHKAISVWAAMPGVEYVLCVKLDVDFANAEYKLYDARVRRPLVQLAPLPIVTSRTVIQLDGRRVLGGKRHTKKQHARSTPRASCRVSLRPPAPAMIDPSKDKFAYFKDNIQTAEDKEEFDASQYYYHRDEFSSSKGPSSSSNGLSSSGGPHLSLSSFHAMGSGLMDDDTAEPNLAQLHSSYSGYSSGLMQGASSSFLSGSGVGRMPVGTSTIPPSHELHRISSGRSFPLSTENKAPDMSEFPALGSRMGALSLDASFEGSAAERMRAPASEFVIQKEDFPALSTFGPGVSDKSPLGAPTELKRHSSFTSSAADGMLSSRLEQQKGGTSIGSRVGGAMQAAGSSGSVNLGTEAFDHFRAPRQDEQTGAGNGELDPSNQYGLLGMLHTIIRPDNGDATKNLAMGCDLTSLGLNLNSAEPLYPTFASPWSEEQLTKEPQFSLPLCYYNQPPVLKTTHLSKFHLETLFFVFYSMPKDVLQAYAAQELYSREWRYHAELKTWLKRASPADAALLAGNASSSVGGASNGSPTGATGNGSIGSIGSAMGSGTGPSLATSNMTPQFLYFDTATWERRVFTGNINSISGGLVGEDEIRVKFNASS</sequence>
<comment type="similarity">
    <text evidence="1">Belongs to the CNOT2/3/5 family.</text>
</comment>
<dbReference type="VEuPathDB" id="FungiDB:PITG_17345"/>
<feature type="compositionally biased region" description="Polar residues" evidence="4">
    <location>
        <begin position="265"/>
        <end position="275"/>
    </location>
</feature>
<feature type="compositionally biased region" description="Basic residues" evidence="4">
    <location>
        <begin position="109"/>
        <end position="120"/>
    </location>
</feature>
<dbReference type="OMA" id="LPLCYYN"/>
<name>D0NVU8_PHYIT</name>
<reference evidence="7" key="1">
    <citation type="journal article" date="2009" name="Nature">
        <title>Genome sequence and analysis of the Irish potato famine pathogen Phytophthora infestans.</title>
        <authorList>
            <consortium name="The Broad Institute Genome Sequencing Platform"/>
            <person name="Haas B.J."/>
            <person name="Kamoun S."/>
            <person name="Zody M.C."/>
            <person name="Jiang R.H."/>
            <person name="Handsaker R.E."/>
            <person name="Cano L.M."/>
            <person name="Grabherr M."/>
            <person name="Kodira C.D."/>
            <person name="Raffaele S."/>
            <person name="Torto-Alalibo T."/>
            <person name="Bozkurt T.O."/>
            <person name="Ah-Fong A.M."/>
            <person name="Alvarado L."/>
            <person name="Anderson V.L."/>
            <person name="Armstrong M.R."/>
            <person name="Avrova A."/>
            <person name="Baxter L."/>
            <person name="Beynon J."/>
            <person name="Boevink P.C."/>
            <person name="Bollmann S.R."/>
            <person name="Bos J.I."/>
            <person name="Bulone V."/>
            <person name="Cai G."/>
            <person name="Cakir C."/>
            <person name="Carrington J.C."/>
            <person name="Chawner M."/>
            <person name="Conti L."/>
            <person name="Costanzo S."/>
            <person name="Ewan R."/>
            <person name="Fahlgren N."/>
            <person name="Fischbach M.A."/>
            <person name="Fugelstad J."/>
            <person name="Gilroy E.M."/>
            <person name="Gnerre S."/>
            <person name="Green P.J."/>
            <person name="Grenville-Briggs L.J."/>
            <person name="Griffith J."/>
            <person name="Grunwald N.J."/>
            <person name="Horn K."/>
            <person name="Horner N.R."/>
            <person name="Hu C.H."/>
            <person name="Huitema E."/>
            <person name="Jeong D.H."/>
            <person name="Jones A.M."/>
            <person name="Jones J.D."/>
            <person name="Jones R.W."/>
            <person name="Karlsson E.K."/>
            <person name="Kunjeti S.G."/>
            <person name="Lamour K."/>
            <person name="Liu Z."/>
            <person name="Ma L."/>
            <person name="Maclean D."/>
            <person name="Chibucos M.C."/>
            <person name="McDonald H."/>
            <person name="McWalters J."/>
            <person name="Meijer H.J."/>
            <person name="Morgan W."/>
            <person name="Morris P.F."/>
            <person name="Munro C.A."/>
            <person name="O'Neill K."/>
            <person name="Ospina-Giraldo M."/>
            <person name="Pinzon A."/>
            <person name="Pritchard L."/>
            <person name="Ramsahoye B."/>
            <person name="Ren Q."/>
            <person name="Restrepo S."/>
            <person name="Roy S."/>
            <person name="Sadanandom A."/>
            <person name="Savidor A."/>
            <person name="Schornack S."/>
            <person name="Schwartz D.C."/>
            <person name="Schumann U.D."/>
            <person name="Schwessinger B."/>
            <person name="Seyer L."/>
            <person name="Sharpe T."/>
            <person name="Silvar C."/>
            <person name="Song J."/>
            <person name="Studholme D.J."/>
            <person name="Sykes S."/>
            <person name="Thines M."/>
            <person name="van de Vondervoort P.J."/>
            <person name="Phuntumart V."/>
            <person name="Wawra S."/>
            <person name="Weide R."/>
            <person name="Win J."/>
            <person name="Young C."/>
            <person name="Zhou S."/>
            <person name="Fry W."/>
            <person name="Meyers B.C."/>
            <person name="van West P."/>
            <person name="Ristaino J."/>
            <person name="Govers F."/>
            <person name="Birch P.R."/>
            <person name="Whisson S.C."/>
            <person name="Judelson H.S."/>
            <person name="Nusbaum C."/>
        </authorList>
    </citation>
    <scope>NUCLEOTIDE SEQUENCE [LARGE SCALE GENOMIC DNA]</scope>
    <source>
        <strain evidence="7">T30-4</strain>
    </source>
</reference>
<evidence type="ECO:0000259" key="5">
    <source>
        <dbReference type="Pfam" id="PF04153"/>
    </source>
</evidence>
<dbReference type="EMBL" id="DS028170">
    <property type="protein sequence ID" value="EEY66779.1"/>
    <property type="molecule type" value="Genomic_DNA"/>
</dbReference>
<protein>
    <recommendedName>
        <fullName evidence="5">NOT2/NOT3/NOT5 C-terminal domain-containing protein</fullName>
    </recommendedName>
</protein>
<dbReference type="Proteomes" id="UP000006643">
    <property type="component" value="Unassembled WGS sequence"/>
</dbReference>
<evidence type="ECO:0000256" key="4">
    <source>
        <dbReference type="SAM" id="MobiDB-lite"/>
    </source>
</evidence>
<feature type="region of interest" description="Disordered" evidence="4">
    <location>
        <begin position="172"/>
        <end position="191"/>
    </location>
</feature>
<dbReference type="GeneID" id="9464749"/>
<dbReference type="Gene3D" id="2.30.30.1020">
    <property type="entry name" value="CCR4-NOT complex subunit 2/3/5, C-terminal domain"/>
    <property type="match status" value="1"/>
</dbReference>
<dbReference type="AlphaFoldDB" id="D0NVU8"/>
<feature type="compositionally biased region" description="Low complexity" evidence="4">
    <location>
        <begin position="175"/>
        <end position="191"/>
    </location>
</feature>
<dbReference type="InterPro" id="IPR040168">
    <property type="entry name" value="Not2/3/5"/>
</dbReference>
<dbReference type="PANTHER" id="PTHR23326">
    <property type="entry name" value="CCR4 NOT-RELATED"/>
    <property type="match status" value="1"/>
</dbReference>
<dbReference type="KEGG" id="pif:PITG_17345"/>
<feature type="region of interest" description="Disordered" evidence="4">
    <location>
        <begin position="363"/>
        <end position="386"/>
    </location>
</feature>
<evidence type="ECO:0000256" key="1">
    <source>
        <dbReference type="ARBA" id="ARBA00007682"/>
    </source>
</evidence>
<dbReference type="InterPro" id="IPR038635">
    <property type="entry name" value="CCR4-NOT_su2/3/5_C_sf"/>
</dbReference>
<dbReference type="OrthoDB" id="25391at2759"/>
<evidence type="ECO:0000256" key="2">
    <source>
        <dbReference type="ARBA" id="ARBA00023015"/>
    </source>
</evidence>
<feature type="compositionally biased region" description="Low complexity" evidence="4">
    <location>
        <begin position="376"/>
        <end position="386"/>
    </location>
</feature>
<dbReference type="STRING" id="403677.D0NVU8"/>
<dbReference type="RefSeq" id="XP_002896844.1">
    <property type="nucleotide sequence ID" value="XM_002896798.1"/>
</dbReference>
<keyword evidence="3" id="KW-0804">Transcription</keyword>
<dbReference type="eggNOG" id="KOG2151">
    <property type="taxonomic scope" value="Eukaryota"/>
</dbReference>
<dbReference type="HOGENOM" id="CLU_028943_0_0_1"/>
<proteinExistence type="inferred from homology"/>
<evidence type="ECO:0000256" key="3">
    <source>
        <dbReference type="ARBA" id="ARBA00023163"/>
    </source>
</evidence>
<organism evidence="6 7">
    <name type="scientific">Phytophthora infestans (strain T30-4)</name>
    <name type="common">Potato late blight agent</name>
    <dbReference type="NCBI Taxonomy" id="403677"/>
    <lineage>
        <taxon>Eukaryota</taxon>
        <taxon>Sar</taxon>
        <taxon>Stramenopiles</taxon>
        <taxon>Oomycota</taxon>
        <taxon>Peronosporomycetes</taxon>
        <taxon>Peronosporales</taxon>
        <taxon>Peronosporaceae</taxon>
        <taxon>Phytophthora</taxon>
    </lineage>
</organism>
<dbReference type="InParanoid" id="D0NVU8"/>
<dbReference type="GO" id="GO:0006355">
    <property type="term" value="P:regulation of DNA-templated transcription"/>
    <property type="evidence" value="ECO:0007669"/>
    <property type="project" value="InterPro"/>
</dbReference>
<feature type="region of interest" description="Disordered" evidence="4">
    <location>
        <begin position="249"/>
        <end position="276"/>
    </location>
</feature>
<dbReference type="InterPro" id="IPR007282">
    <property type="entry name" value="NOT2/3/5_C"/>
</dbReference>
<gene>
    <name evidence="6" type="ORF">PITG_17345</name>
</gene>
<dbReference type="GO" id="GO:0030015">
    <property type="term" value="C:CCR4-NOT core complex"/>
    <property type="evidence" value="ECO:0007669"/>
    <property type="project" value="InterPro"/>
</dbReference>
<keyword evidence="7" id="KW-1185">Reference proteome</keyword>